<dbReference type="Pfam" id="PF02735">
    <property type="entry name" value="Ku"/>
    <property type="match status" value="1"/>
</dbReference>
<dbReference type="HAMAP" id="MF_01875">
    <property type="entry name" value="Prokaryotic_Ku"/>
    <property type="match status" value="1"/>
</dbReference>
<dbReference type="PANTHER" id="PTHR41251:SF1">
    <property type="entry name" value="NON-HOMOLOGOUS END JOINING PROTEIN KU"/>
    <property type="match status" value="1"/>
</dbReference>
<dbReference type="GO" id="GO:0006303">
    <property type="term" value="P:double-strand break repair via nonhomologous end joining"/>
    <property type="evidence" value="ECO:0007669"/>
    <property type="project" value="UniProtKB-UniRule"/>
</dbReference>
<feature type="compositionally biased region" description="Low complexity" evidence="3">
    <location>
        <begin position="308"/>
        <end position="328"/>
    </location>
</feature>
<evidence type="ECO:0000259" key="4">
    <source>
        <dbReference type="SMART" id="SM00559"/>
    </source>
</evidence>
<dbReference type="RefSeq" id="WP_106846420.1">
    <property type="nucleotide sequence ID" value="NZ_CP027792.1"/>
</dbReference>
<keyword evidence="2" id="KW-0227">DNA damage</keyword>
<gene>
    <name evidence="2" type="primary">ku</name>
    <name evidence="5" type="ORF">C7H73_09485</name>
</gene>
<reference evidence="6" key="1">
    <citation type="submission" date="2018-03" db="EMBL/GenBank/DDBJ databases">
        <title>Genome sequencing of Melaminivora sp. strain SC2-7.</title>
        <authorList>
            <person name="Kim S.-J."/>
            <person name="Heo J."/>
            <person name="Ahn J.-H."/>
            <person name="Kwon S.-W."/>
        </authorList>
    </citation>
    <scope>NUCLEOTIDE SEQUENCE [LARGE SCALE GENOMIC DNA]</scope>
    <source>
        <strain evidence="6">SC2-7</strain>
    </source>
</reference>
<dbReference type="PANTHER" id="PTHR41251">
    <property type="entry name" value="NON-HOMOLOGOUS END JOINING PROTEIN KU"/>
    <property type="match status" value="1"/>
</dbReference>
<dbReference type="Gene3D" id="2.40.290.10">
    <property type="match status" value="1"/>
</dbReference>
<accession>A0A2P1NLJ2</accession>
<dbReference type="KEGG" id="melm:C7H73_09485"/>
<dbReference type="GO" id="GO:0003690">
    <property type="term" value="F:double-stranded DNA binding"/>
    <property type="evidence" value="ECO:0007669"/>
    <property type="project" value="UniProtKB-UniRule"/>
</dbReference>
<feature type="domain" description="Ku" evidence="4">
    <location>
        <begin position="73"/>
        <end position="201"/>
    </location>
</feature>
<dbReference type="OrthoDB" id="9795084at2"/>
<dbReference type="FunFam" id="2.40.290.10:FF:000004">
    <property type="entry name" value="Non-homologous end joining protein Ku"/>
    <property type="match status" value="1"/>
</dbReference>
<feature type="region of interest" description="Disordered" evidence="3">
    <location>
        <begin position="282"/>
        <end position="335"/>
    </location>
</feature>
<feature type="compositionally biased region" description="Basic and acidic residues" evidence="3">
    <location>
        <begin position="285"/>
        <end position="296"/>
    </location>
</feature>
<keyword evidence="2" id="KW-0234">DNA repair</keyword>
<keyword evidence="6" id="KW-1185">Reference proteome</keyword>
<dbReference type="EMBL" id="CP027792">
    <property type="protein sequence ID" value="AVP57867.1"/>
    <property type="molecule type" value="Genomic_DNA"/>
</dbReference>
<proteinExistence type="inferred from homology"/>
<organism evidence="5 6">
    <name type="scientific">Pulveribacter suum</name>
    <dbReference type="NCBI Taxonomy" id="2116657"/>
    <lineage>
        <taxon>Bacteria</taxon>
        <taxon>Pseudomonadati</taxon>
        <taxon>Pseudomonadota</taxon>
        <taxon>Betaproteobacteria</taxon>
        <taxon>Burkholderiales</taxon>
        <taxon>Comamonadaceae</taxon>
        <taxon>Pulveribacter</taxon>
    </lineage>
</organism>
<evidence type="ECO:0000313" key="5">
    <source>
        <dbReference type="EMBL" id="AVP57867.1"/>
    </source>
</evidence>
<dbReference type="InterPro" id="IPR009187">
    <property type="entry name" value="Prok_Ku"/>
</dbReference>
<dbReference type="InterPro" id="IPR006164">
    <property type="entry name" value="DNA_bd_Ku70/Ku80"/>
</dbReference>
<comment type="subunit">
    <text evidence="2">Homodimer. Interacts with LigD.</text>
</comment>
<feature type="region of interest" description="Disordered" evidence="3">
    <location>
        <begin position="1"/>
        <end position="20"/>
    </location>
</feature>
<comment type="function">
    <text evidence="2">With LigD forms a non-homologous end joining (NHEJ) DNA repair enzyme, which repairs dsDNA breaks with reduced fidelity. Binds linear dsDNA with 5'- and 3'- overhangs but not closed circular dsDNA nor ssDNA. Recruits and stimulates the ligase activity of LigD.</text>
</comment>
<keyword evidence="2" id="KW-0233">DNA recombination</keyword>
<protein>
    <recommendedName>
        <fullName evidence="2">Non-homologous end joining protein Ku</fullName>
    </recommendedName>
</protein>
<dbReference type="PIRSF" id="PIRSF006493">
    <property type="entry name" value="Prok_Ku"/>
    <property type="match status" value="1"/>
</dbReference>
<dbReference type="Proteomes" id="UP000241829">
    <property type="component" value="Chromosome"/>
</dbReference>
<evidence type="ECO:0000256" key="2">
    <source>
        <dbReference type="HAMAP-Rule" id="MF_01875"/>
    </source>
</evidence>
<dbReference type="SMART" id="SM00559">
    <property type="entry name" value="Ku78"/>
    <property type="match status" value="1"/>
</dbReference>
<keyword evidence="1 2" id="KW-0238">DNA-binding</keyword>
<evidence type="ECO:0000313" key="6">
    <source>
        <dbReference type="Proteomes" id="UP000241829"/>
    </source>
</evidence>
<dbReference type="InterPro" id="IPR016194">
    <property type="entry name" value="SPOC-like_C_dom_sf"/>
</dbReference>
<dbReference type="CDD" id="cd00789">
    <property type="entry name" value="KU_like"/>
    <property type="match status" value="1"/>
</dbReference>
<dbReference type="SUPFAM" id="SSF100939">
    <property type="entry name" value="SPOC domain-like"/>
    <property type="match status" value="1"/>
</dbReference>
<dbReference type="GO" id="GO:0006310">
    <property type="term" value="P:DNA recombination"/>
    <property type="evidence" value="ECO:0007669"/>
    <property type="project" value="UniProtKB-KW"/>
</dbReference>
<comment type="similarity">
    <text evidence="2">Belongs to the prokaryotic Ku family.</text>
</comment>
<evidence type="ECO:0000256" key="3">
    <source>
        <dbReference type="SAM" id="MobiDB-lite"/>
    </source>
</evidence>
<dbReference type="AlphaFoldDB" id="A0A2P1NLJ2"/>
<dbReference type="NCBIfam" id="TIGR02772">
    <property type="entry name" value="Ku_bact"/>
    <property type="match status" value="1"/>
</dbReference>
<sequence>MAVKAGAGKAKSKEPAKASRAPRTMWKGAISFGLVNIPVALYSATRSSGIDFDWLDRRTMDPVGYKRVNKKTGKEVASDDIVRGVEYEHDRYVVLTDDEIESAYPRTTQTIELEAFVDADEIPFVYLERPYYIAPADRGEKVYALLREALRKSNRVAVARVVIHTKQHLAMLMPCGRSLVLNLMRWGGEVRSSEELNLPPAGEKAAGLREAEMKMALQLVEDMTQKWDAHQFRNSFSEEIRKLVETKAREGEVEVVEEEALQPDAGAESNVVDLTRLLRRSLQGRHKEAAEDETTKRPRKSATGRPTAPSKASPRRAAAGKKAAAASPRAKRKAA</sequence>
<name>A0A2P1NLJ2_9BURK</name>
<evidence type="ECO:0000256" key="1">
    <source>
        <dbReference type="ARBA" id="ARBA00023125"/>
    </source>
</evidence>